<feature type="region of interest" description="Disordered" evidence="1">
    <location>
        <begin position="32"/>
        <end position="61"/>
    </location>
</feature>
<evidence type="ECO:0000256" key="1">
    <source>
        <dbReference type="SAM" id="MobiDB-lite"/>
    </source>
</evidence>
<sequence length="61" mass="6951">MIEKKEIVKKDYVPPEILEIRFIETEQGVANSSSQIIPGGSGNQPAVTDWVEKKDEESWEF</sequence>
<dbReference type="Proteomes" id="UP000190813">
    <property type="component" value="Unassembled WGS sequence"/>
</dbReference>
<gene>
    <name evidence="2" type="ORF">BAZ10_01970</name>
</gene>
<protein>
    <submittedName>
        <fullName evidence="2">Uncharacterized protein</fullName>
    </submittedName>
</protein>
<evidence type="ECO:0000313" key="3">
    <source>
        <dbReference type="Proteomes" id="UP000190813"/>
    </source>
</evidence>
<reference evidence="2 3" key="1">
    <citation type="submission" date="2016-06" db="EMBL/GenBank/DDBJ databases">
        <title>Revisiting the taxonomy of the Elizabethkingia Genus based on Whole-Genome Sequencing, Optical Mapping, and MALDI-TOF.</title>
        <authorList>
            <person name="Nicholson A.C."/>
        </authorList>
    </citation>
    <scope>NUCLEOTIDE SEQUENCE [LARGE SCALE GENOMIC DNA]</scope>
    <source>
        <strain evidence="2 3">G4070</strain>
    </source>
</reference>
<name>A0A1T3MNC4_9FLAO</name>
<comment type="caution">
    <text evidence="2">The sequence shown here is derived from an EMBL/GenBank/DDBJ whole genome shotgun (WGS) entry which is preliminary data.</text>
</comment>
<dbReference type="AlphaFoldDB" id="A0A1T3MNC4"/>
<dbReference type="EMBL" id="MAHX01000013">
    <property type="protein sequence ID" value="OPC66026.1"/>
    <property type="molecule type" value="Genomic_DNA"/>
</dbReference>
<proteinExistence type="predicted"/>
<evidence type="ECO:0000313" key="2">
    <source>
        <dbReference type="EMBL" id="OPC66026.1"/>
    </source>
</evidence>
<organism evidence="2 3">
    <name type="scientific">Elizabethkingia occulta</name>
    <dbReference type="NCBI Taxonomy" id="1867263"/>
    <lineage>
        <taxon>Bacteria</taxon>
        <taxon>Pseudomonadati</taxon>
        <taxon>Bacteroidota</taxon>
        <taxon>Flavobacteriia</taxon>
        <taxon>Flavobacteriales</taxon>
        <taxon>Weeksellaceae</taxon>
        <taxon>Elizabethkingia</taxon>
    </lineage>
</organism>
<dbReference type="RefSeq" id="WP_078771604.1">
    <property type="nucleotide sequence ID" value="NZ_CBCSBR010000022.1"/>
</dbReference>
<feature type="compositionally biased region" description="Basic and acidic residues" evidence="1">
    <location>
        <begin position="50"/>
        <end position="61"/>
    </location>
</feature>
<accession>A0A1T3MNC4</accession>
<keyword evidence="3" id="KW-1185">Reference proteome</keyword>